<gene>
    <name evidence="2" type="ORF">AN216_10560</name>
</gene>
<sequence length="157" mass="17744">MRERQIERHPRHPRDFEAFVAGAGGRLLHVATLLTAEHPGHAPAAEDVLVTALSRTYARWDRMRGEDPYDHTRRELAEHIARHVWRFRRPRGGLLGRLPPQERLVLVLRSYEGVAVEQVAAVLGLTGERVETLYSHAVATMRSRPAVAAGRRLEGAR</sequence>
<dbReference type="RefSeq" id="WP_070196382.1">
    <property type="nucleotide sequence ID" value="NZ_LJGU01000116.1"/>
</dbReference>
<dbReference type="GO" id="GO:0006352">
    <property type="term" value="P:DNA-templated transcription initiation"/>
    <property type="evidence" value="ECO:0007669"/>
    <property type="project" value="InterPro"/>
</dbReference>
<dbReference type="AlphaFoldDB" id="A0A1E7KIF7"/>
<dbReference type="InterPro" id="IPR013324">
    <property type="entry name" value="RNA_pol_sigma_r3/r4-like"/>
</dbReference>
<dbReference type="Gene3D" id="1.10.10.10">
    <property type="entry name" value="Winged helix-like DNA-binding domain superfamily/Winged helix DNA-binding domain"/>
    <property type="match status" value="1"/>
</dbReference>
<dbReference type="EMBL" id="LJGU01000116">
    <property type="protein sequence ID" value="OEV03685.1"/>
    <property type="molecule type" value="Genomic_DNA"/>
</dbReference>
<dbReference type="SUPFAM" id="SSF88659">
    <property type="entry name" value="Sigma3 and sigma4 domains of RNA polymerase sigma factors"/>
    <property type="match status" value="1"/>
</dbReference>
<dbReference type="Proteomes" id="UP000176101">
    <property type="component" value="Unassembled WGS sequence"/>
</dbReference>
<dbReference type="STRING" id="1075402.AN216_10560"/>
<keyword evidence="3" id="KW-1185">Reference proteome</keyword>
<evidence type="ECO:0000313" key="3">
    <source>
        <dbReference type="Proteomes" id="UP000176101"/>
    </source>
</evidence>
<feature type="domain" description="RNA polymerase sigma-70 region 4" evidence="1">
    <location>
        <begin position="94"/>
        <end position="142"/>
    </location>
</feature>
<dbReference type="PATRIC" id="fig|1075402.3.peg.2946"/>
<dbReference type="GO" id="GO:0003700">
    <property type="term" value="F:DNA-binding transcription factor activity"/>
    <property type="evidence" value="ECO:0007669"/>
    <property type="project" value="InterPro"/>
</dbReference>
<organism evidence="2 3">
    <name type="scientific">Streptomyces oceani</name>
    <dbReference type="NCBI Taxonomy" id="1075402"/>
    <lineage>
        <taxon>Bacteria</taxon>
        <taxon>Bacillati</taxon>
        <taxon>Actinomycetota</taxon>
        <taxon>Actinomycetes</taxon>
        <taxon>Kitasatosporales</taxon>
        <taxon>Streptomycetaceae</taxon>
        <taxon>Streptomyces</taxon>
    </lineage>
</organism>
<name>A0A1E7KIF7_9ACTN</name>
<dbReference type="InterPro" id="IPR007630">
    <property type="entry name" value="RNA_pol_sigma70_r4"/>
</dbReference>
<protein>
    <recommendedName>
        <fullName evidence="1">RNA polymerase sigma-70 region 4 domain-containing protein</fullName>
    </recommendedName>
</protein>
<comment type="caution">
    <text evidence="2">The sequence shown here is derived from an EMBL/GenBank/DDBJ whole genome shotgun (WGS) entry which is preliminary data.</text>
</comment>
<reference evidence="2 3" key="1">
    <citation type="journal article" date="2016" name="Front. Microbiol.">
        <title>Comparative Genomics Analysis of Streptomyces Species Reveals Their Adaptation to the Marine Environment and Their Diversity at the Genomic Level.</title>
        <authorList>
            <person name="Tian X."/>
            <person name="Zhang Z."/>
            <person name="Yang T."/>
            <person name="Chen M."/>
            <person name="Li J."/>
            <person name="Chen F."/>
            <person name="Yang J."/>
            <person name="Li W."/>
            <person name="Zhang B."/>
            <person name="Zhang Z."/>
            <person name="Wu J."/>
            <person name="Zhang C."/>
            <person name="Long L."/>
            <person name="Xiao J."/>
        </authorList>
    </citation>
    <scope>NUCLEOTIDE SEQUENCE [LARGE SCALE GENOMIC DNA]</scope>
    <source>
        <strain evidence="2 3">SCSIO 02100</strain>
    </source>
</reference>
<evidence type="ECO:0000313" key="2">
    <source>
        <dbReference type="EMBL" id="OEV03685.1"/>
    </source>
</evidence>
<dbReference type="Pfam" id="PF04545">
    <property type="entry name" value="Sigma70_r4"/>
    <property type="match status" value="1"/>
</dbReference>
<dbReference type="OrthoDB" id="4332887at2"/>
<evidence type="ECO:0000259" key="1">
    <source>
        <dbReference type="Pfam" id="PF04545"/>
    </source>
</evidence>
<proteinExistence type="predicted"/>
<dbReference type="InterPro" id="IPR036388">
    <property type="entry name" value="WH-like_DNA-bd_sf"/>
</dbReference>
<accession>A0A1E7KIF7</accession>